<dbReference type="eggNOG" id="ENOG5031PRP">
    <property type="taxonomic scope" value="Bacteria"/>
</dbReference>
<dbReference type="STRING" id="211114.SAMN04489726_1374"/>
<dbReference type="Proteomes" id="UP000183376">
    <property type="component" value="Chromosome I"/>
</dbReference>
<gene>
    <name evidence="1" type="ORF">SAMN04489726_1374</name>
</gene>
<sequence>MSSASAPRSLSTSGKQWFWAGTLVFLSFALPAEGLSGPSSPAARAASVDVTCTGALTSHFTPGLSVDVRTITVRGEGELTRCHSGDPALTSATTTYTSRGQYSCTGGSARRTYTVRWSNGRASTIETTTGYENDPKGQRLLMSKGSVTSGEFAGGTAVIIASLPVTPPVACTSSEGMSEITVPVAVTLLKP</sequence>
<accession>A0A1G9STS5</accession>
<dbReference type="EMBL" id="LT629701">
    <property type="protein sequence ID" value="SDM38793.1"/>
    <property type="molecule type" value="Genomic_DNA"/>
</dbReference>
<organism evidence="1 2">
    <name type="scientific">Allokutzneria albata</name>
    <name type="common">Kibdelosporangium albatum</name>
    <dbReference type="NCBI Taxonomy" id="211114"/>
    <lineage>
        <taxon>Bacteria</taxon>
        <taxon>Bacillati</taxon>
        <taxon>Actinomycetota</taxon>
        <taxon>Actinomycetes</taxon>
        <taxon>Pseudonocardiales</taxon>
        <taxon>Pseudonocardiaceae</taxon>
        <taxon>Allokutzneria</taxon>
    </lineage>
</organism>
<name>A0A1G9STS5_ALLAB</name>
<protein>
    <submittedName>
        <fullName evidence="1">Uncharacterized protein</fullName>
    </submittedName>
</protein>
<evidence type="ECO:0000313" key="2">
    <source>
        <dbReference type="Proteomes" id="UP000183376"/>
    </source>
</evidence>
<keyword evidence="2" id="KW-1185">Reference proteome</keyword>
<dbReference type="AlphaFoldDB" id="A0A1G9STS5"/>
<evidence type="ECO:0000313" key="1">
    <source>
        <dbReference type="EMBL" id="SDM38793.1"/>
    </source>
</evidence>
<proteinExistence type="predicted"/>
<dbReference type="RefSeq" id="WP_156051748.1">
    <property type="nucleotide sequence ID" value="NZ_JOEF01000037.1"/>
</dbReference>
<reference evidence="1 2" key="1">
    <citation type="submission" date="2016-10" db="EMBL/GenBank/DDBJ databases">
        <authorList>
            <person name="de Groot N.N."/>
        </authorList>
    </citation>
    <scope>NUCLEOTIDE SEQUENCE [LARGE SCALE GENOMIC DNA]</scope>
    <source>
        <strain evidence="1 2">DSM 44149</strain>
    </source>
</reference>